<feature type="transmembrane region" description="Helical" evidence="2">
    <location>
        <begin position="17"/>
        <end position="41"/>
    </location>
</feature>
<dbReference type="AlphaFoldDB" id="A0A5N5JAG6"/>
<proteinExistence type="predicted"/>
<name>A0A5N5JAG6_PANHP</name>
<keyword evidence="2" id="KW-0472">Membrane</keyword>
<accession>A0A5N5JAG6</accession>
<dbReference type="Gene3D" id="1.20.5.100">
    <property type="entry name" value="Cytochrome c1, transmembrane anchor, C-terminal"/>
    <property type="match status" value="1"/>
</dbReference>
<evidence type="ECO:0000313" key="3">
    <source>
        <dbReference type="EMBL" id="KAB5514980.1"/>
    </source>
</evidence>
<evidence type="ECO:0000313" key="4">
    <source>
        <dbReference type="Proteomes" id="UP000327468"/>
    </source>
</evidence>
<dbReference type="EMBL" id="VFJC01000043">
    <property type="protein sequence ID" value="KAB5514980.1"/>
    <property type="molecule type" value="Genomic_DNA"/>
</dbReference>
<sequence length="101" mass="11625">MEFNSTHGFGVFQGSSALWIVLAVITALLLFSICANILWCVQKRFADKGKKFLPKFRRSVSLKNREMEENPIYGNITYTHTHSDDKQEVETPTEVNSHRLH</sequence>
<reference evidence="3 4" key="1">
    <citation type="submission" date="2019-06" db="EMBL/GenBank/DDBJ databases">
        <title>A chromosome-scale genome assembly of the striped catfish, Pangasianodon hypophthalmus.</title>
        <authorList>
            <person name="Wen M."/>
            <person name="Zahm M."/>
            <person name="Roques C."/>
            <person name="Cabau C."/>
            <person name="Klopp C."/>
            <person name="Donnadieu C."/>
            <person name="Jouanno E."/>
            <person name="Avarre J.-C."/>
            <person name="Campet M."/>
            <person name="Ha T.T.T."/>
            <person name="Dugue R."/>
            <person name="Lampietro C."/>
            <person name="Louis A."/>
            <person name="Herpin A."/>
            <person name="Echchiki A."/>
            <person name="Berthelot C."/>
            <person name="Parey E."/>
            <person name="Roest-Crollius H."/>
            <person name="Braasch I."/>
            <person name="Postlethwait J."/>
            <person name="Bobe J."/>
            <person name="Montfort J."/>
            <person name="Bouchez O."/>
            <person name="Begum T."/>
            <person name="Schartl M."/>
            <person name="Guiguen Y."/>
        </authorList>
    </citation>
    <scope>NUCLEOTIDE SEQUENCE [LARGE SCALE GENOMIC DNA]</scope>
    <source>
        <strain evidence="3 4">Indonesia</strain>
        <tissue evidence="3">Blood</tissue>
    </source>
</reference>
<keyword evidence="2" id="KW-0812">Transmembrane</keyword>
<evidence type="ECO:0000256" key="1">
    <source>
        <dbReference type="SAM" id="MobiDB-lite"/>
    </source>
</evidence>
<gene>
    <name evidence="3" type="ORF">PHYPO_G00248810</name>
</gene>
<protein>
    <submittedName>
        <fullName evidence="3">Uncharacterized protein</fullName>
    </submittedName>
</protein>
<keyword evidence="4" id="KW-1185">Reference proteome</keyword>
<dbReference type="Proteomes" id="UP000327468">
    <property type="component" value="Unassembled WGS sequence"/>
</dbReference>
<keyword evidence="2" id="KW-1133">Transmembrane helix</keyword>
<evidence type="ECO:0000256" key="2">
    <source>
        <dbReference type="SAM" id="Phobius"/>
    </source>
</evidence>
<feature type="region of interest" description="Disordered" evidence="1">
    <location>
        <begin position="79"/>
        <end position="101"/>
    </location>
</feature>
<dbReference type="Pfam" id="PF15330">
    <property type="entry name" value="SIT"/>
    <property type="match status" value="1"/>
</dbReference>
<organism evidence="3 4">
    <name type="scientific">Pangasianodon hypophthalmus</name>
    <name type="common">Striped catfish</name>
    <name type="synonym">Helicophagus hypophthalmus</name>
    <dbReference type="NCBI Taxonomy" id="310915"/>
    <lineage>
        <taxon>Eukaryota</taxon>
        <taxon>Metazoa</taxon>
        <taxon>Chordata</taxon>
        <taxon>Craniata</taxon>
        <taxon>Vertebrata</taxon>
        <taxon>Euteleostomi</taxon>
        <taxon>Actinopterygii</taxon>
        <taxon>Neopterygii</taxon>
        <taxon>Teleostei</taxon>
        <taxon>Ostariophysi</taxon>
        <taxon>Siluriformes</taxon>
        <taxon>Pangasiidae</taxon>
        <taxon>Pangasianodon</taxon>
    </lineage>
</organism>
<comment type="caution">
    <text evidence="3">The sequence shown here is derived from an EMBL/GenBank/DDBJ whole genome shotgun (WGS) entry which is preliminary data.</text>
</comment>